<evidence type="ECO:0000313" key="2">
    <source>
        <dbReference type="Proteomes" id="UP000002357"/>
    </source>
</evidence>
<dbReference type="GeneID" id="93729302"/>
<dbReference type="AlphaFoldDB" id="B5GL97"/>
<dbReference type="InterPro" id="IPR050155">
    <property type="entry name" value="HAD-like_hydrolase_sf"/>
</dbReference>
<dbReference type="KEGG" id="sclf:BB341_07685"/>
<keyword evidence="2" id="KW-1185">Reference proteome</keyword>
<organism evidence="1 2">
    <name type="scientific">Streptomyces clavuligerus</name>
    <dbReference type="NCBI Taxonomy" id="1901"/>
    <lineage>
        <taxon>Bacteria</taxon>
        <taxon>Bacillati</taxon>
        <taxon>Actinomycetota</taxon>
        <taxon>Actinomycetes</taxon>
        <taxon>Kitasatosporales</taxon>
        <taxon>Streptomycetaceae</taxon>
        <taxon>Streptomyces</taxon>
    </lineage>
</organism>
<dbReference type="GO" id="GO:0008967">
    <property type="term" value="F:phosphoglycolate phosphatase activity"/>
    <property type="evidence" value="ECO:0007669"/>
    <property type="project" value="TreeGrafter"/>
</dbReference>
<dbReference type="InterPro" id="IPR006439">
    <property type="entry name" value="HAD-SF_hydro_IA"/>
</dbReference>
<accession>B5GL97</accession>
<dbReference type="SUPFAM" id="SSF56784">
    <property type="entry name" value="HAD-like"/>
    <property type="match status" value="1"/>
</dbReference>
<dbReference type="NCBIfam" id="TIGR01509">
    <property type="entry name" value="HAD-SF-IA-v3"/>
    <property type="match status" value="1"/>
</dbReference>
<dbReference type="InterPro" id="IPR036412">
    <property type="entry name" value="HAD-like_sf"/>
</dbReference>
<name>B5GL97_STRCL</name>
<dbReference type="eggNOG" id="COG0546">
    <property type="taxonomic scope" value="Bacteria"/>
</dbReference>
<dbReference type="PANTHER" id="PTHR43434:SF1">
    <property type="entry name" value="PHOSPHOGLYCOLATE PHOSPHATASE"/>
    <property type="match status" value="1"/>
</dbReference>
<dbReference type="Gene3D" id="3.40.50.1000">
    <property type="entry name" value="HAD superfamily/HAD-like"/>
    <property type="match status" value="1"/>
</dbReference>
<gene>
    <name evidence="1" type="ORF">SCLAV_4224</name>
</gene>
<dbReference type="Proteomes" id="UP000002357">
    <property type="component" value="Chromosome"/>
</dbReference>
<keyword evidence="1" id="KW-0378">Hydrolase</keyword>
<dbReference type="EMBL" id="CM000913">
    <property type="protein sequence ID" value="EFG09298.1"/>
    <property type="molecule type" value="Genomic_DNA"/>
</dbReference>
<dbReference type="CDD" id="cd01427">
    <property type="entry name" value="HAD_like"/>
    <property type="match status" value="1"/>
</dbReference>
<reference evidence="1 2" key="1">
    <citation type="journal article" date="2010" name="Genome Biol. Evol.">
        <title>The sequence of a 1.8-mb bacterial linear plasmid reveals a rich evolutionary reservoir of secondary metabolic pathways.</title>
        <authorList>
            <person name="Medema M.H."/>
            <person name="Trefzer A."/>
            <person name="Kovalchuk A."/>
            <person name="van den Berg M."/>
            <person name="Mueller U."/>
            <person name="Heijne W."/>
            <person name="Wu L."/>
            <person name="Alam M.T."/>
            <person name="Ronning C.M."/>
            <person name="Nierman W.C."/>
            <person name="Bovenberg R.A.L."/>
            <person name="Breitling R."/>
            <person name="Takano E."/>
        </authorList>
    </citation>
    <scope>NUCLEOTIDE SEQUENCE [LARGE SCALE GENOMIC DNA]</scope>
    <source>
        <strain evidence="2">ATCC 27064 / DSM 738 / JCM 4710 / NBRC 13307 / NCIMB 12785 / NRRL 3585 / VKM Ac-602</strain>
    </source>
</reference>
<dbReference type="PANTHER" id="PTHR43434">
    <property type="entry name" value="PHOSPHOGLYCOLATE PHOSPHATASE"/>
    <property type="match status" value="1"/>
</dbReference>
<dbReference type="STRING" id="1901.BB341_07685"/>
<protein>
    <submittedName>
        <fullName evidence="1">HAD-superfamily hydrolase</fullName>
    </submittedName>
</protein>
<dbReference type="GO" id="GO:0006281">
    <property type="term" value="P:DNA repair"/>
    <property type="evidence" value="ECO:0007669"/>
    <property type="project" value="TreeGrafter"/>
</dbReference>
<sequence>MNALVKALRPARHVLLDFDGPVCSAFAGLPAPEVTKRLQDFLAKEAPNAPIGSAAETDPFVILRSVADAHPSLIPTADSYLSQLEEVAVRVASPTPGAESLLRACQQTGRNVWVVSNNAGIAIRSYLTAHSLHDYVAEVFGRVPGDPSSMKPSTRLLDDALQAADADPSECVFIGDAVRDVEAGTAAGVATIGYANKPHKSAKLAAAGAIAVTDSMAELAEAVTAAGPVGR</sequence>
<dbReference type="GO" id="GO:0005829">
    <property type="term" value="C:cytosol"/>
    <property type="evidence" value="ECO:0007669"/>
    <property type="project" value="TreeGrafter"/>
</dbReference>
<dbReference type="InterPro" id="IPR023214">
    <property type="entry name" value="HAD_sf"/>
</dbReference>
<dbReference type="OrthoDB" id="4547358at2"/>
<dbReference type="Pfam" id="PF00702">
    <property type="entry name" value="Hydrolase"/>
    <property type="match status" value="1"/>
</dbReference>
<evidence type="ECO:0000313" key="1">
    <source>
        <dbReference type="EMBL" id="EFG09298.1"/>
    </source>
</evidence>
<dbReference type="RefSeq" id="WP_003952478.1">
    <property type="nucleotide sequence ID" value="NZ_CM000913.1"/>
</dbReference>
<proteinExistence type="predicted"/>